<feature type="transmembrane region" description="Helical" evidence="2">
    <location>
        <begin position="387"/>
        <end position="406"/>
    </location>
</feature>
<feature type="transmembrane region" description="Helical" evidence="2">
    <location>
        <begin position="183"/>
        <end position="201"/>
    </location>
</feature>
<gene>
    <name evidence="3" type="ORF">ABIE13_003432</name>
</gene>
<feature type="transmembrane region" description="Helical" evidence="2">
    <location>
        <begin position="152"/>
        <end position="171"/>
    </location>
</feature>
<feature type="transmembrane region" description="Helical" evidence="2">
    <location>
        <begin position="95"/>
        <end position="117"/>
    </location>
</feature>
<feature type="transmembrane region" description="Helical" evidence="2">
    <location>
        <begin position="365"/>
        <end position="381"/>
    </location>
</feature>
<feature type="transmembrane region" description="Helical" evidence="2">
    <location>
        <begin position="207"/>
        <end position="224"/>
    </location>
</feature>
<feature type="region of interest" description="Disordered" evidence="1">
    <location>
        <begin position="631"/>
        <end position="654"/>
    </location>
</feature>
<feature type="transmembrane region" description="Helical" evidence="2">
    <location>
        <begin position="231"/>
        <end position="249"/>
    </location>
</feature>
<sequence length="654" mass="72958">MVLRASKPAWKGGFFFVCVATVVALIAGIWFIFRPALPGILHFDDLGNLSALPTIVDRESAWRWIQEGRAGPFGRPLALATFALQHYEWPRPAAFLQWNIALHIVNALLVFWLAVLVARRMGETAKRQILIGFAVAFAWAVLPFLNTSVLFIVQRMALLSSAFMLAGLVAYLKIRGAIDASWLRQLGALAALAFFGLLGLFSKENGALIVVYALVLELALLTVARERRLTFSAVFLLLACVCLLAGLTPRAVWHACVELTRGFDLSQRLGSQGILLAGYLKALLLPLPTDLNPFRFEFLLRDTPALQWGMAIWGVLMLLPLLCWWGGRWHVGWRWVGLVLAWFFYGHLMESGWLNLEPYFAHRNYLPALGLMFAMVYGISLVRKAATLWRCILVAYIVFLAGTTWMNTSLWGNRSLASEIWSMEQPRSVRAILNLAYDVERTQGGAQAQKLLDRFVADERDSVGLRLQGLVSGCAIDPGTDHSAQLLEVKRAIATLPYEGWATDLVEKLMDAVRSKECKGVSTNEVAAIAAAFISQPAYQCSRPAVHNMLWILGLVAMDHGDVQTAMDFYLKGLKESPTYSMASFYLDLASQQGDRAAIEELRTLLKNAPLPRGVTRLEWQDLRKRVEDQLSAYPTTDEIENPRPSFSEGSNPR</sequence>
<evidence type="ECO:0000256" key="2">
    <source>
        <dbReference type="SAM" id="Phobius"/>
    </source>
</evidence>
<protein>
    <recommendedName>
        <fullName evidence="5">Tetratricopeptide repeat protein</fullName>
    </recommendedName>
</protein>
<reference evidence="3 4" key="1">
    <citation type="submission" date="2024-06" db="EMBL/GenBank/DDBJ databases">
        <title>Sorghum-associated microbial communities from plants grown in Nebraska, USA.</title>
        <authorList>
            <person name="Schachtman D."/>
        </authorList>
    </citation>
    <scope>NUCLEOTIDE SEQUENCE [LARGE SCALE GENOMIC DNA]</scope>
    <source>
        <strain evidence="3 4">2709</strain>
    </source>
</reference>
<dbReference type="EMBL" id="JBEPSH010000006">
    <property type="protein sequence ID" value="MET4578316.1"/>
    <property type="molecule type" value="Genomic_DNA"/>
</dbReference>
<keyword evidence="2" id="KW-0812">Transmembrane</keyword>
<organism evidence="3 4">
    <name type="scientific">Ottowia thiooxydans</name>
    <dbReference type="NCBI Taxonomy" id="219182"/>
    <lineage>
        <taxon>Bacteria</taxon>
        <taxon>Pseudomonadati</taxon>
        <taxon>Pseudomonadota</taxon>
        <taxon>Betaproteobacteria</taxon>
        <taxon>Burkholderiales</taxon>
        <taxon>Comamonadaceae</taxon>
        <taxon>Ottowia</taxon>
    </lineage>
</organism>
<keyword evidence="2" id="KW-0472">Membrane</keyword>
<proteinExistence type="predicted"/>
<comment type="caution">
    <text evidence="3">The sequence shown here is derived from an EMBL/GenBank/DDBJ whole genome shotgun (WGS) entry which is preliminary data.</text>
</comment>
<accession>A0ABV2QBA6</accession>
<feature type="transmembrane region" description="Helical" evidence="2">
    <location>
        <begin position="129"/>
        <end position="146"/>
    </location>
</feature>
<feature type="transmembrane region" description="Helical" evidence="2">
    <location>
        <begin position="12"/>
        <end position="33"/>
    </location>
</feature>
<evidence type="ECO:0008006" key="5">
    <source>
        <dbReference type="Google" id="ProtNLM"/>
    </source>
</evidence>
<keyword evidence="4" id="KW-1185">Reference proteome</keyword>
<dbReference type="Proteomes" id="UP001549320">
    <property type="component" value="Unassembled WGS sequence"/>
</dbReference>
<evidence type="ECO:0000313" key="3">
    <source>
        <dbReference type="EMBL" id="MET4578316.1"/>
    </source>
</evidence>
<feature type="transmembrane region" description="Helical" evidence="2">
    <location>
        <begin position="308"/>
        <end position="327"/>
    </location>
</feature>
<evidence type="ECO:0000313" key="4">
    <source>
        <dbReference type="Proteomes" id="UP001549320"/>
    </source>
</evidence>
<keyword evidence="2" id="KW-1133">Transmembrane helix</keyword>
<feature type="transmembrane region" description="Helical" evidence="2">
    <location>
        <begin position="333"/>
        <end position="353"/>
    </location>
</feature>
<evidence type="ECO:0000256" key="1">
    <source>
        <dbReference type="SAM" id="MobiDB-lite"/>
    </source>
</evidence>
<name>A0ABV2QBA6_9BURK</name>